<dbReference type="PROSITE" id="PS00151">
    <property type="entry name" value="ACYLPHOSPHATASE_2"/>
    <property type="match status" value="1"/>
</dbReference>
<dbReference type="InterPro" id="IPR020456">
    <property type="entry name" value="Acylphosphatase"/>
</dbReference>
<dbReference type="GO" id="GO:0003998">
    <property type="term" value="F:acylphosphatase activity"/>
    <property type="evidence" value="ECO:0007669"/>
    <property type="project" value="UniProtKB-EC"/>
</dbReference>
<dbReference type="Gene3D" id="3.30.70.100">
    <property type="match status" value="1"/>
</dbReference>
<evidence type="ECO:0000313" key="8">
    <source>
        <dbReference type="Proteomes" id="UP000503447"/>
    </source>
</evidence>
<reference evidence="8" key="1">
    <citation type="submission" date="2020-05" db="EMBL/GenBank/DDBJ databases">
        <title>Frigoriglobus tundricola gen. nov., sp. nov., a psychrotolerant cellulolytic planctomycete of the family Gemmataceae with two divergent copies of 16S rRNA gene.</title>
        <authorList>
            <person name="Kulichevskaya I.S."/>
            <person name="Ivanova A.A."/>
            <person name="Naumoff D.G."/>
            <person name="Beletsky A.V."/>
            <person name="Rijpstra W.I.C."/>
            <person name="Sinninghe Damste J.S."/>
            <person name="Mardanov A.V."/>
            <person name="Ravin N.V."/>
            <person name="Dedysh S.N."/>
        </authorList>
    </citation>
    <scope>NUCLEOTIDE SEQUENCE [LARGE SCALE GENOMIC DNA]</scope>
    <source>
        <strain evidence="8">PL17</strain>
    </source>
</reference>
<feature type="domain" description="Acylphosphatase-like" evidence="6">
    <location>
        <begin position="2"/>
        <end position="89"/>
    </location>
</feature>
<protein>
    <recommendedName>
        <fullName evidence="2 4">acylphosphatase</fullName>
        <ecNumber evidence="2 4">3.6.1.7</ecNumber>
    </recommendedName>
</protein>
<feature type="active site" evidence="4">
    <location>
        <position position="36"/>
    </location>
</feature>
<keyword evidence="4 7" id="KW-0378">Hydrolase</keyword>
<gene>
    <name evidence="7" type="ORF">FTUN_0846</name>
</gene>
<dbReference type="AlphaFoldDB" id="A0A6M5YJ29"/>
<sequence length="89" mass="9859">MAKVVYYSGDVQGVGFRATTVWIARLHPDVHGWVRNLADGRVELLAHGVADAIEAFLADVRKQMAEHIATEDVMERDLGEPLNGFRIVS</sequence>
<comment type="similarity">
    <text evidence="1 5">Belongs to the acylphosphatase family.</text>
</comment>
<accession>A0A6M5YJ29</accession>
<dbReference type="PROSITE" id="PS51160">
    <property type="entry name" value="ACYLPHOSPHATASE_3"/>
    <property type="match status" value="1"/>
</dbReference>
<dbReference type="PANTHER" id="PTHR47268">
    <property type="entry name" value="ACYLPHOSPHATASE"/>
    <property type="match status" value="1"/>
</dbReference>
<dbReference type="InterPro" id="IPR001792">
    <property type="entry name" value="Acylphosphatase-like_dom"/>
</dbReference>
<dbReference type="PANTHER" id="PTHR47268:SF4">
    <property type="entry name" value="ACYLPHOSPHATASE"/>
    <property type="match status" value="1"/>
</dbReference>
<evidence type="ECO:0000259" key="6">
    <source>
        <dbReference type="PROSITE" id="PS51160"/>
    </source>
</evidence>
<evidence type="ECO:0000256" key="1">
    <source>
        <dbReference type="ARBA" id="ARBA00005614"/>
    </source>
</evidence>
<dbReference type="InterPro" id="IPR036046">
    <property type="entry name" value="Acylphosphatase-like_dom_sf"/>
</dbReference>
<comment type="catalytic activity">
    <reaction evidence="3 4">
        <text>an acyl phosphate + H2O = a carboxylate + phosphate + H(+)</text>
        <dbReference type="Rhea" id="RHEA:14965"/>
        <dbReference type="ChEBI" id="CHEBI:15377"/>
        <dbReference type="ChEBI" id="CHEBI:15378"/>
        <dbReference type="ChEBI" id="CHEBI:29067"/>
        <dbReference type="ChEBI" id="CHEBI:43474"/>
        <dbReference type="ChEBI" id="CHEBI:59918"/>
        <dbReference type="EC" id="3.6.1.7"/>
    </reaction>
</comment>
<dbReference type="EC" id="3.6.1.7" evidence="2 4"/>
<dbReference type="InterPro" id="IPR017968">
    <property type="entry name" value="Acylphosphatase_CS"/>
</dbReference>
<evidence type="ECO:0000256" key="3">
    <source>
        <dbReference type="ARBA" id="ARBA00047645"/>
    </source>
</evidence>
<keyword evidence="8" id="KW-1185">Reference proteome</keyword>
<dbReference type="Pfam" id="PF00708">
    <property type="entry name" value="Acylphosphatase"/>
    <property type="match status" value="1"/>
</dbReference>
<dbReference type="Proteomes" id="UP000503447">
    <property type="component" value="Chromosome"/>
</dbReference>
<proteinExistence type="inferred from homology"/>
<evidence type="ECO:0000256" key="2">
    <source>
        <dbReference type="ARBA" id="ARBA00012150"/>
    </source>
</evidence>
<dbReference type="KEGG" id="ftj:FTUN_0846"/>
<dbReference type="RefSeq" id="WP_227254742.1">
    <property type="nucleotide sequence ID" value="NZ_CP053452.2"/>
</dbReference>
<dbReference type="EMBL" id="CP053452">
    <property type="protein sequence ID" value="QJW93340.1"/>
    <property type="molecule type" value="Genomic_DNA"/>
</dbReference>
<feature type="active site" evidence="4">
    <location>
        <position position="17"/>
    </location>
</feature>
<evidence type="ECO:0000313" key="7">
    <source>
        <dbReference type="EMBL" id="QJW93340.1"/>
    </source>
</evidence>
<evidence type="ECO:0000256" key="5">
    <source>
        <dbReference type="RuleBase" id="RU004168"/>
    </source>
</evidence>
<dbReference type="SUPFAM" id="SSF54975">
    <property type="entry name" value="Acylphosphatase/BLUF domain-like"/>
    <property type="match status" value="1"/>
</dbReference>
<evidence type="ECO:0000256" key="4">
    <source>
        <dbReference type="PROSITE-ProRule" id="PRU00520"/>
    </source>
</evidence>
<organism evidence="7 8">
    <name type="scientific">Frigoriglobus tundricola</name>
    <dbReference type="NCBI Taxonomy" id="2774151"/>
    <lineage>
        <taxon>Bacteria</taxon>
        <taxon>Pseudomonadati</taxon>
        <taxon>Planctomycetota</taxon>
        <taxon>Planctomycetia</taxon>
        <taxon>Gemmatales</taxon>
        <taxon>Gemmataceae</taxon>
        <taxon>Frigoriglobus</taxon>
    </lineage>
</organism>
<name>A0A6M5YJ29_9BACT</name>